<dbReference type="Gene3D" id="3.40.50.2300">
    <property type="match status" value="1"/>
</dbReference>
<feature type="modified residue" description="4-aspartylphosphate" evidence="3">
    <location>
        <position position="58"/>
    </location>
</feature>
<dbReference type="InterPro" id="IPR011006">
    <property type="entry name" value="CheY-like_superfamily"/>
</dbReference>
<evidence type="ECO:0000256" key="2">
    <source>
        <dbReference type="ARBA" id="ARBA00023125"/>
    </source>
</evidence>
<evidence type="ECO:0000313" key="6">
    <source>
        <dbReference type="EMBL" id="MCS7477768.1"/>
    </source>
</evidence>
<protein>
    <submittedName>
        <fullName evidence="6">Response regulator transcription factor</fullName>
    </submittedName>
</protein>
<name>A0A9X2VJI0_9PSEU</name>
<keyword evidence="7" id="KW-1185">Reference proteome</keyword>
<keyword evidence="2" id="KW-0238">DNA-binding</keyword>
<dbReference type="SMART" id="SM00421">
    <property type="entry name" value="HTH_LUXR"/>
    <property type="match status" value="1"/>
</dbReference>
<sequence length="222" mass="24276">MTDTRHRVLIVDDHPIFVRGLRGELEDAEDVEVVGECATGEDAIAFTEREHPDVVLVDLRIPRFAGAEPTLCGPEVIRRIVELVPATRLLVLSMHEEPEHVRASLRAGAAGYLCKEETNVVQAVRTVAEGNKAVLDLGVITALLDQQVPDGDLPFRLTRAEYRMLVLMARGQSNQQIATELTLATKTVANRAGEIQSKLGARDRAEVVEKARKHGIGGGEHP</sequence>
<dbReference type="GO" id="GO:0003677">
    <property type="term" value="F:DNA binding"/>
    <property type="evidence" value="ECO:0007669"/>
    <property type="project" value="UniProtKB-KW"/>
</dbReference>
<reference evidence="6" key="1">
    <citation type="submission" date="2022-08" db="EMBL/GenBank/DDBJ databases">
        <authorList>
            <person name="Tistechok S."/>
            <person name="Samborskyy M."/>
            <person name="Roman I."/>
        </authorList>
    </citation>
    <scope>NUCLEOTIDE SEQUENCE</scope>
    <source>
        <strain evidence="6">DSM 103496</strain>
    </source>
</reference>
<dbReference type="PANTHER" id="PTHR43214">
    <property type="entry name" value="TWO-COMPONENT RESPONSE REGULATOR"/>
    <property type="match status" value="1"/>
</dbReference>
<dbReference type="EMBL" id="JANYMP010000005">
    <property type="protein sequence ID" value="MCS7477768.1"/>
    <property type="molecule type" value="Genomic_DNA"/>
</dbReference>
<evidence type="ECO:0000259" key="4">
    <source>
        <dbReference type="PROSITE" id="PS50043"/>
    </source>
</evidence>
<dbReference type="Proteomes" id="UP001141259">
    <property type="component" value="Unassembled WGS sequence"/>
</dbReference>
<dbReference type="Pfam" id="PF00072">
    <property type="entry name" value="Response_reg"/>
    <property type="match status" value="1"/>
</dbReference>
<evidence type="ECO:0000256" key="3">
    <source>
        <dbReference type="PROSITE-ProRule" id="PRU00169"/>
    </source>
</evidence>
<dbReference type="InterPro" id="IPR000792">
    <property type="entry name" value="Tscrpt_reg_LuxR_C"/>
</dbReference>
<dbReference type="PRINTS" id="PR00038">
    <property type="entry name" value="HTHLUXR"/>
</dbReference>
<organism evidence="6 7">
    <name type="scientific">Umezawaea endophytica</name>
    <dbReference type="NCBI Taxonomy" id="1654476"/>
    <lineage>
        <taxon>Bacteria</taxon>
        <taxon>Bacillati</taxon>
        <taxon>Actinomycetota</taxon>
        <taxon>Actinomycetes</taxon>
        <taxon>Pseudonocardiales</taxon>
        <taxon>Pseudonocardiaceae</taxon>
        <taxon>Umezawaea</taxon>
    </lineage>
</organism>
<feature type="domain" description="HTH luxR-type" evidence="4">
    <location>
        <begin position="150"/>
        <end position="215"/>
    </location>
</feature>
<dbReference type="InterPro" id="IPR016032">
    <property type="entry name" value="Sig_transdc_resp-reg_C-effctor"/>
</dbReference>
<evidence type="ECO:0000256" key="1">
    <source>
        <dbReference type="ARBA" id="ARBA00022553"/>
    </source>
</evidence>
<dbReference type="CDD" id="cd17535">
    <property type="entry name" value="REC_NarL-like"/>
    <property type="match status" value="1"/>
</dbReference>
<dbReference type="SUPFAM" id="SSF46894">
    <property type="entry name" value="C-terminal effector domain of the bipartite response regulators"/>
    <property type="match status" value="1"/>
</dbReference>
<comment type="caution">
    <text evidence="6">The sequence shown here is derived from an EMBL/GenBank/DDBJ whole genome shotgun (WGS) entry which is preliminary data.</text>
</comment>
<dbReference type="AlphaFoldDB" id="A0A9X2VJI0"/>
<dbReference type="PANTHER" id="PTHR43214:SF43">
    <property type="entry name" value="TWO-COMPONENT RESPONSE REGULATOR"/>
    <property type="match status" value="1"/>
</dbReference>
<dbReference type="PROSITE" id="PS50110">
    <property type="entry name" value="RESPONSE_REGULATORY"/>
    <property type="match status" value="1"/>
</dbReference>
<evidence type="ECO:0000259" key="5">
    <source>
        <dbReference type="PROSITE" id="PS50110"/>
    </source>
</evidence>
<keyword evidence="1 3" id="KW-0597">Phosphoprotein</keyword>
<proteinExistence type="predicted"/>
<dbReference type="InterPro" id="IPR001789">
    <property type="entry name" value="Sig_transdc_resp-reg_receiver"/>
</dbReference>
<feature type="domain" description="Response regulatory" evidence="5">
    <location>
        <begin position="7"/>
        <end position="130"/>
    </location>
</feature>
<dbReference type="PROSITE" id="PS50043">
    <property type="entry name" value="HTH_LUXR_2"/>
    <property type="match status" value="1"/>
</dbReference>
<dbReference type="SMART" id="SM00448">
    <property type="entry name" value="REC"/>
    <property type="match status" value="1"/>
</dbReference>
<dbReference type="RefSeq" id="WP_259623281.1">
    <property type="nucleotide sequence ID" value="NZ_JANYMP010000005.1"/>
</dbReference>
<dbReference type="GO" id="GO:0006355">
    <property type="term" value="P:regulation of DNA-templated transcription"/>
    <property type="evidence" value="ECO:0007669"/>
    <property type="project" value="InterPro"/>
</dbReference>
<dbReference type="GO" id="GO:0000160">
    <property type="term" value="P:phosphorelay signal transduction system"/>
    <property type="evidence" value="ECO:0007669"/>
    <property type="project" value="InterPro"/>
</dbReference>
<evidence type="ECO:0000313" key="7">
    <source>
        <dbReference type="Proteomes" id="UP001141259"/>
    </source>
</evidence>
<dbReference type="InterPro" id="IPR058245">
    <property type="entry name" value="NreC/VraR/RcsB-like_REC"/>
</dbReference>
<dbReference type="InterPro" id="IPR039420">
    <property type="entry name" value="WalR-like"/>
</dbReference>
<dbReference type="SUPFAM" id="SSF52172">
    <property type="entry name" value="CheY-like"/>
    <property type="match status" value="1"/>
</dbReference>
<dbReference type="Pfam" id="PF00196">
    <property type="entry name" value="GerE"/>
    <property type="match status" value="1"/>
</dbReference>
<gene>
    <name evidence="6" type="ORF">NZH93_12965</name>
</gene>
<accession>A0A9X2VJI0</accession>
<dbReference type="CDD" id="cd06170">
    <property type="entry name" value="LuxR_C_like"/>
    <property type="match status" value="1"/>
</dbReference>